<feature type="transmembrane region" description="Helical" evidence="1">
    <location>
        <begin position="20"/>
        <end position="40"/>
    </location>
</feature>
<evidence type="ECO:0000259" key="2">
    <source>
        <dbReference type="Pfam" id="PF18153"/>
    </source>
</evidence>
<keyword evidence="1" id="KW-0472">Membrane</keyword>
<evidence type="ECO:0000313" key="3">
    <source>
        <dbReference type="EMBL" id="MDN8601795.1"/>
    </source>
</evidence>
<gene>
    <name evidence="3" type="ORF">Q0A17_20635</name>
</gene>
<proteinExistence type="predicted"/>
<evidence type="ECO:0000313" key="4">
    <source>
        <dbReference type="Proteomes" id="UP001174867"/>
    </source>
</evidence>
<protein>
    <recommendedName>
        <fullName evidence="2">CD-NTase-associated protein 15 domain-containing protein</fullName>
    </recommendedName>
</protein>
<dbReference type="Pfam" id="PF18153">
    <property type="entry name" value="Cap15_CD_rec"/>
    <property type="match status" value="1"/>
</dbReference>
<keyword evidence="1" id="KW-1133">Transmembrane helix</keyword>
<comment type="caution">
    <text evidence="3">The sequence shown here is derived from an EMBL/GenBank/DDBJ whole genome shotgun (WGS) entry which is preliminary data.</text>
</comment>
<feature type="transmembrane region" description="Helical" evidence="1">
    <location>
        <begin position="52"/>
        <end position="73"/>
    </location>
</feature>
<name>A0ABT8PZF7_9ENTR</name>
<sequence length="208" mass="23703">MNSHEYIVICGLNRSKVGRYIAITASFLSFIFIFLALKTVEWLNSYHINSHIPASLFSLLSAGGIYMGLYAWFDKNLWQNSRVAKILCVPNLAGRWRVDGHTRSEGGSTWEGELKIVQSWDKVRIHLKTKTSHSDSVTASIIHDEGIGYQLLYNYRNQPKTGEEHLTSHVGFAEFRFDDELKSAEGHYFNGPSRTTYGTMKITRIEHA</sequence>
<dbReference type="RefSeq" id="WP_301702226.1">
    <property type="nucleotide sequence ID" value="NZ_JAUJYW010000011.1"/>
</dbReference>
<keyword evidence="1" id="KW-0812">Transmembrane</keyword>
<dbReference type="EMBL" id="JAUJYW010000011">
    <property type="protein sequence ID" value="MDN8601795.1"/>
    <property type="molecule type" value="Genomic_DNA"/>
</dbReference>
<dbReference type="Proteomes" id="UP001174867">
    <property type="component" value="Unassembled WGS sequence"/>
</dbReference>
<evidence type="ECO:0000256" key="1">
    <source>
        <dbReference type="SAM" id="Phobius"/>
    </source>
</evidence>
<reference evidence="3 4" key="1">
    <citation type="submission" date="2023-07" db="EMBL/GenBank/DDBJ databases">
        <title>Citrobacter selenititolerans sp. nov., isolated from seleniferous soil.</title>
        <authorList>
            <person name="Zhang S."/>
            <person name="Li K."/>
            <person name="Peng J."/>
            <person name="Wang H."/>
            <person name="Sun J."/>
            <person name="Guo Y."/>
        </authorList>
    </citation>
    <scope>NUCLEOTIDE SEQUENCE [LARGE SCALE GENOMIC DNA]</scope>
    <source>
        <strain evidence="3 4">S2-9</strain>
    </source>
</reference>
<keyword evidence="4" id="KW-1185">Reference proteome</keyword>
<accession>A0ABT8PZF7</accession>
<dbReference type="InterPro" id="IPR041208">
    <property type="entry name" value="Cap15"/>
</dbReference>
<feature type="domain" description="CD-NTase-associated protein 15" evidence="2">
    <location>
        <begin position="89"/>
        <end position="204"/>
    </location>
</feature>
<organism evidence="3 4">
    <name type="scientific">Citrobacter enshiensis</name>
    <dbReference type="NCBI Taxonomy" id="2971264"/>
    <lineage>
        <taxon>Bacteria</taxon>
        <taxon>Pseudomonadati</taxon>
        <taxon>Pseudomonadota</taxon>
        <taxon>Gammaproteobacteria</taxon>
        <taxon>Enterobacterales</taxon>
        <taxon>Enterobacteriaceae</taxon>
        <taxon>Citrobacter</taxon>
    </lineage>
</organism>